<comment type="caution">
    <text evidence="1">The sequence shown here is derived from an EMBL/GenBank/DDBJ whole genome shotgun (WGS) entry which is preliminary data.</text>
</comment>
<proteinExistence type="predicted"/>
<accession>A0A0L0BYY3</accession>
<reference evidence="1 2" key="1">
    <citation type="journal article" date="2015" name="Nat. Commun.">
        <title>Lucilia cuprina genome unlocks parasitic fly biology to underpin future interventions.</title>
        <authorList>
            <person name="Anstead C.A."/>
            <person name="Korhonen P.K."/>
            <person name="Young N.D."/>
            <person name="Hall R.S."/>
            <person name="Jex A.R."/>
            <person name="Murali S.C."/>
            <person name="Hughes D.S."/>
            <person name="Lee S.F."/>
            <person name="Perry T."/>
            <person name="Stroehlein A.J."/>
            <person name="Ansell B.R."/>
            <person name="Breugelmans B."/>
            <person name="Hofmann A."/>
            <person name="Qu J."/>
            <person name="Dugan S."/>
            <person name="Lee S.L."/>
            <person name="Chao H."/>
            <person name="Dinh H."/>
            <person name="Han Y."/>
            <person name="Doddapaneni H.V."/>
            <person name="Worley K.C."/>
            <person name="Muzny D.M."/>
            <person name="Ioannidis P."/>
            <person name="Waterhouse R.M."/>
            <person name="Zdobnov E.M."/>
            <person name="James P.J."/>
            <person name="Bagnall N.H."/>
            <person name="Kotze A.C."/>
            <person name="Gibbs R.A."/>
            <person name="Richards S."/>
            <person name="Batterham P."/>
            <person name="Gasser R.B."/>
        </authorList>
    </citation>
    <scope>NUCLEOTIDE SEQUENCE [LARGE SCALE GENOMIC DNA]</scope>
    <source>
        <strain evidence="1 2">LS</strain>
        <tissue evidence="1">Full body</tissue>
    </source>
</reference>
<evidence type="ECO:0000313" key="2">
    <source>
        <dbReference type="Proteomes" id="UP000037069"/>
    </source>
</evidence>
<dbReference type="EMBL" id="JRES01001139">
    <property type="protein sequence ID" value="KNC25230.1"/>
    <property type="molecule type" value="Genomic_DNA"/>
</dbReference>
<dbReference type="AlphaFoldDB" id="A0A0L0BYY3"/>
<keyword evidence="2" id="KW-1185">Reference proteome</keyword>
<dbReference type="STRING" id="7375.A0A0L0BYY3"/>
<protein>
    <submittedName>
        <fullName evidence="1">Uncharacterized protein</fullName>
    </submittedName>
</protein>
<gene>
    <name evidence="1" type="ORF">FF38_04251</name>
</gene>
<dbReference type="OrthoDB" id="6591917at2759"/>
<dbReference type="Proteomes" id="UP000037069">
    <property type="component" value="Unassembled WGS sequence"/>
</dbReference>
<name>A0A0L0BYY3_LUCCU</name>
<sequence length="274" mass="31543">MFRTAKQIKPLAQVLREKNSRNRFVSELTKNEEQLFNRSLDSAQTALLEKKPNLKQTKLYIRRSLKRPVDSHNDSFTTCQQMETKTELFIMPSPKMKALESKVKLNKTICGNVAVVGEKPSGSLRDLKESNKQNITETTTSTDLMSRPGRNMLALVGKVDFVLKINKLYPKINVLWDVYGKLLKISKGKNRYEHILLMRNSEGDGPILQCIYYDFDRSLESYKSDYLVHVVGHITGCNRLRIFKIQQMEKPLPTASLMRIQNVNSFVLLQNQTT</sequence>
<organism evidence="1 2">
    <name type="scientific">Lucilia cuprina</name>
    <name type="common">Green bottle fly</name>
    <name type="synonym">Australian sheep blowfly</name>
    <dbReference type="NCBI Taxonomy" id="7375"/>
    <lineage>
        <taxon>Eukaryota</taxon>
        <taxon>Metazoa</taxon>
        <taxon>Ecdysozoa</taxon>
        <taxon>Arthropoda</taxon>
        <taxon>Hexapoda</taxon>
        <taxon>Insecta</taxon>
        <taxon>Pterygota</taxon>
        <taxon>Neoptera</taxon>
        <taxon>Endopterygota</taxon>
        <taxon>Diptera</taxon>
        <taxon>Brachycera</taxon>
        <taxon>Muscomorpha</taxon>
        <taxon>Oestroidea</taxon>
        <taxon>Calliphoridae</taxon>
        <taxon>Luciliinae</taxon>
        <taxon>Lucilia</taxon>
    </lineage>
</organism>
<evidence type="ECO:0000313" key="1">
    <source>
        <dbReference type="EMBL" id="KNC25230.1"/>
    </source>
</evidence>